<feature type="compositionally biased region" description="Polar residues" evidence="2">
    <location>
        <begin position="206"/>
        <end position="219"/>
    </location>
</feature>
<keyword evidence="1" id="KW-0175">Coiled coil</keyword>
<evidence type="ECO:0000313" key="3">
    <source>
        <dbReference type="Proteomes" id="UP000887572"/>
    </source>
</evidence>
<reference evidence="4" key="1">
    <citation type="submission" date="2022-11" db="UniProtKB">
        <authorList>
            <consortium name="WormBaseParasite"/>
        </authorList>
    </citation>
    <scope>IDENTIFICATION</scope>
</reference>
<sequence length="339" mass="37807">MQKTSMKNNSKVTPEALKEYWKAKSALGTNPSKRQNDPRKYEGSSKTFDTSANNMSRRRKRCSRQKEQRPIPPEGLQLQPPAVKYGPDPPPPLPPVQEQEAVETKPSLLAGNRIVGEVQKRQNAVEAARKMIKENEEKLAKALLDELGRLRSLSSAQPRYGAGAAPSSPMRSRRARLTVLSPHSSDHQKVPDKQSLLSIRSTFPISQSASSRIHQSESANLRRLANQERTARARKFPPPEPNSTSAAIHLTSHCHLRPPVRFKTLMACRAWADFLTEAQTHSPHARQPPPSPRPPSLPSIRPPATPPGHEHSRAVPRPKPHLHSSPLTRPSHPVTIRHR</sequence>
<feature type="compositionally biased region" description="Basic and acidic residues" evidence="2">
    <location>
        <begin position="34"/>
        <end position="43"/>
    </location>
</feature>
<dbReference type="Proteomes" id="UP000887572">
    <property type="component" value="Unplaced"/>
</dbReference>
<name>A0A914HPQ8_GLORO</name>
<evidence type="ECO:0000256" key="2">
    <source>
        <dbReference type="SAM" id="MobiDB-lite"/>
    </source>
</evidence>
<keyword evidence="3" id="KW-1185">Reference proteome</keyword>
<feature type="region of interest" description="Disordered" evidence="2">
    <location>
        <begin position="206"/>
        <end position="246"/>
    </location>
</feature>
<dbReference type="AlphaFoldDB" id="A0A914HPQ8"/>
<feature type="coiled-coil region" evidence="1">
    <location>
        <begin position="118"/>
        <end position="153"/>
    </location>
</feature>
<feature type="region of interest" description="Disordered" evidence="2">
    <location>
        <begin position="279"/>
        <end position="339"/>
    </location>
</feature>
<organism evidence="3 4">
    <name type="scientific">Globodera rostochiensis</name>
    <name type="common">Golden nematode worm</name>
    <name type="synonym">Heterodera rostochiensis</name>
    <dbReference type="NCBI Taxonomy" id="31243"/>
    <lineage>
        <taxon>Eukaryota</taxon>
        <taxon>Metazoa</taxon>
        <taxon>Ecdysozoa</taxon>
        <taxon>Nematoda</taxon>
        <taxon>Chromadorea</taxon>
        <taxon>Rhabditida</taxon>
        <taxon>Tylenchina</taxon>
        <taxon>Tylenchomorpha</taxon>
        <taxon>Tylenchoidea</taxon>
        <taxon>Heteroderidae</taxon>
        <taxon>Heteroderinae</taxon>
        <taxon>Globodera</taxon>
    </lineage>
</organism>
<proteinExistence type="predicted"/>
<evidence type="ECO:0000313" key="4">
    <source>
        <dbReference type="WBParaSite" id="Gr19_v10_g3502.t1"/>
    </source>
</evidence>
<evidence type="ECO:0000256" key="1">
    <source>
        <dbReference type="SAM" id="Coils"/>
    </source>
</evidence>
<protein>
    <submittedName>
        <fullName evidence="4">Uncharacterized protein</fullName>
    </submittedName>
</protein>
<feature type="compositionally biased region" description="Pro residues" evidence="2">
    <location>
        <begin position="286"/>
        <end position="306"/>
    </location>
</feature>
<feature type="compositionally biased region" description="Polar residues" evidence="2">
    <location>
        <begin position="44"/>
        <end position="55"/>
    </location>
</feature>
<dbReference type="WBParaSite" id="Gr19_v10_g3502.t1">
    <property type="protein sequence ID" value="Gr19_v10_g3502.t1"/>
    <property type="gene ID" value="Gr19_v10_g3502"/>
</dbReference>
<feature type="region of interest" description="Disordered" evidence="2">
    <location>
        <begin position="23"/>
        <end position="102"/>
    </location>
</feature>
<accession>A0A914HPQ8</accession>